<dbReference type="Proteomes" id="UP000017842">
    <property type="component" value="Unassembled WGS sequence"/>
</dbReference>
<keyword evidence="2" id="KW-1185">Reference proteome</keyword>
<name>V5C649_9GAMM</name>
<comment type="caution">
    <text evidence="1">The sequence shown here is derived from an EMBL/GenBank/DDBJ whole genome shotgun (WGS) entry which is preliminary data.</text>
</comment>
<reference evidence="1 2" key="1">
    <citation type="journal article" date="2013" name="Genome Announc.">
        <title>Draft Genome Sequence of the Methanotrophic Gammaproteobacterium Methyloglobulus morosus DSM 22980 Strain KoM1.</title>
        <authorList>
            <person name="Poehlein A."/>
            <person name="Deutzmann J.S."/>
            <person name="Daniel R."/>
            <person name="Simeonova D.D."/>
        </authorList>
    </citation>
    <scope>NUCLEOTIDE SEQUENCE [LARGE SCALE GENOMIC DNA]</scope>
    <source>
        <strain evidence="1 2">KoM1</strain>
    </source>
</reference>
<proteinExistence type="predicted"/>
<gene>
    <name evidence="1" type="ORF">MGMO_8c00790</name>
</gene>
<organism evidence="1 2">
    <name type="scientific">Methyloglobulus morosus KoM1</name>
    <dbReference type="NCBI Taxonomy" id="1116472"/>
    <lineage>
        <taxon>Bacteria</taxon>
        <taxon>Pseudomonadati</taxon>
        <taxon>Pseudomonadota</taxon>
        <taxon>Gammaproteobacteria</taxon>
        <taxon>Methylococcales</taxon>
        <taxon>Methylococcaceae</taxon>
        <taxon>Methyloglobulus</taxon>
    </lineage>
</organism>
<evidence type="ECO:0000313" key="2">
    <source>
        <dbReference type="Proteomes" id="UP000017842"/>
    </source>
</evidence>
<dbReference type="AlphaFoldDB" id="V5C649"/>
<dbReference type="EMBL" id="AYLO01000008">
    <property type="protein sequence ID" value="ESS73942.1"/>
    <property type="molecule type" value="Genomic_DNA"/>
</dbReference>
<accession>V5C649</accession>
<dbReference type="RefSeq" id="WP_023493177.1">
    <property type="nucleotide sequence ID" value="NZ_AYLO01000008.1"/>
</dbReference>
<evidence type="ECO:0000313" key="1">
    <source>
        <dbReference type="EMBL" id="ESS73942.1"/>
    </source>
</evidence>
<protein>
    <submittedName>
        <fullName evidence="1">Uncharacterized protein</fullName>
    </submittedName>
</protein>
<sequence>MNTELSQHSQRLLPVLQYNLTNLQATPKQRITTLRVALRKTIEFLNEPYVRLRLEQRGINVDEKLLKLRSEFLALTKYPIYTEDDAEITIEHYENSPIEFIEFTRVILSPDNFCLESPHITTEVIDEKV</sequence>